<comment type="caution">
    <text evidence="10">The sequence shown here is derived from an EMBL/GenBank/DDBJ whole genome shotgun (WGS) entry which is preliminary data.</text>
</comment>
<sequence length="413" mass="47372">MGVKMVRPWLDEPPLYSLLSGGVAHLYRDKLLSVLPVSHIRLPSIIFGLCTTLLLYSWGKKWFGPGFGLLPATLYTLTPIFLFGSRYSLPENGISFLFILSLYLFTFYDHRKQNSRSNILLLIGIVIASGLAGLMKPTGFLIIFLFAFFLARYKHWKKAFLIVLGIFPFVGAFLGYYLWQGGDFAWTILRIQGFRPSGWSSLGYVLSTPYYSTSNETFYDGWYIFILVSSLAILILKNSHPKVRYLTTSIVFWMTVIVISSGEQDPLGWYRYPLFPLFALTGSLAVIEAIKKPNLLWALLAIGTWLSSRFYLHNAFMPTTSSLTFKALVILFFLPFLSYEIFPSHLLNRLRQCTLLVLLTVGLYFNAAYIYSVYDIRCEAISCPIQVENRLSQLRVPFFWRFLTPTRLARLHN</sequence>
<name>A0A1F5A1L1_9BACT</name>
<dbReference type="Proteomes" id="UP000178579">
    <property type="component" value="Unassembled WGS sequence"/>
</dbReference>
<evidence type="ECO:0000256" key="7">
    <source>
        <dbReference type="ARBA" id="ARBA00023136"/>
    </source>
</evidence>
<evidence type="ECO:0000256" key="6">
    <source>
        <dbReference type="ARBA" id="ARBA00022989"/>
    </source>
</evidence>
<evidence type="ECO:0000256" key="4">
    <source>
        <dbReference type="ARBA" id="ARBA00022679"/>
    </source>
</evidence>
<proteinExistence type="predicted"/>
<feature type="transmembrane region" description="Helical" evidence="8">
    <location>
        <begin position="89"/>
        <end position="108"/>
    </location>
</feature>
<comment type="subcellular location">
    <subcellularLocation>
        <location evidence="1">Cell membrane</location>
        <topology evidence="1">Multi-pass membrane protein</topology>
    </subcellularLocation>
</comment>
<evidence type="ECO:0000256" key="8">
    <source>
        <dbReference type="SAM" id="Phobius"/>
    </source>
</evidence>
<evidence type="ECO:0000256" key="2">
    <source>
        <dbReference type="ARBA" id="ARBA00022475"/>
    </source>
</evidence>
<feature type="domain" description="ArnT-like N-terminal" evidence="9">
    <location>
        <begin position="30"/>
        <end position="159"/>
    </location>
</feature>
<keyword evidence="7 8" id="KW-0472">Membrane</keyword>
<feature type="transmembrane region" description="Helical" evidence="8">
    <location>
        <begin position="324"/>
        <end position="342"/>
    </location>
</feature>
<keyword evidence="3" id="KW-0328">Glycosyltransferase</keyword>
<feature type="transmembrane region" description="Helical" evidence="8">
    <location>
        <begin position="159"/>
        <end position="179"/>
    </location>
</feature>
<evidence type="ECO:0000256" key="5">
    <source>
        <dbReference type="ARBA" id="ARBA00022692"/>
    </source>
</evidence>
<dbReference type="GO" id="GO:0016763">
    <property type="term" value="F:pentosyltransferase activity"/>
    <property type="evidence" value="ECO:0007669"/>
    <property type="project" value="TreeGrafter"/>
</dbReference>
<feature type="transmembrane region" description="Helical" evidence="8">
    <location>
        <begin position="243"/>
        <end position="262"/>
    </location>
</feature>
<dbReference type="EMBL" id="MEXV01000018">
    <property type="protein sequence ID" value="OGD12451.1"/>
    <property type="molecule type" value="Genomic_DNA"/>
</dbReference>
<gene>
    <name evidence="10" type="ORF">A2576_00075</name>
</gene>
<keyword evidence="4" id="KW-0808">Transferase</keyword>
<dbReference type="PANTHER" id="PTHR33908:SF11">
    <property type="entry name" value="MEMBRANE PROTEIN"/>
    <property type="match status" value="1"/>
</dbReference>
<feature type="transmembrane region" description="Helical" evidence="8">
    <location>
        <begin position="34"/>
        <end position="56"/>
    </location>
</feature>
<dbReference type="InterPro" id="IPR050297">
    <property type="entry name" value="LipidA_mod_glycosyltrf_83"/>
</dbReference>
<feature type="transmembrane region" description="Helical" evidence="8">
    <location>
        <begin position="120"/>
        <end position="147"/>
    </location>
</feature>
<feature type="transmembrane region" description="Helical" evidence="8">
    <location>
        <begin position="294"/>
        <end position="312"/>
    </location>
</feature>
<dbReference type="GO" id="GO:0009103">
    <property type="term" value="P:lipopolysaccharide biosynthetic process"/>
    <property type="evidence" value="ECO:0007669"/>
    <property type="project" value="UniProtKB-ARBA"/>
</dbReference>
<feature type="transmembrane region" description="Helical" evidence="8">
    <location>
        <begin position="62"/>
        <end position="82"/>
    </location>
</feature>
<evidence type="ECO:0000313" key="11">
    <source>
        <dbReference type="Proteomes" id="UP000178579"/>
    </source>
</evidence>
<keyword evidence="5 8" id="KW-0812">Transmembrane</keyword>
<evidence type="ECO:0000259" key="9">
    <source>
        <dbReference type="Pfam" id="PF02366"/>
    </source>
</evidence>
<dbReference type="InterPro" id="IPR003342">
    <property type="entry name" value="ArnT-like_N"/>
</dbReference>
<accession>A0A1F5A1L1</accession>
<dbReference type="PANTHER" id="PTHR33908">
    <property type="entry name" value="MANNOSYLTRANSFERASE YKCB-RELATED"/>
    <property type="match status" value="1"/>
</dbReference>
<organism evidence="10 11">
    <name type="scientific">Candidatus Amesbacteria bacterium RIFOXYD1_FULL_47_9</name>
    <dbReference type="NCBI Taxonomy" id="1797267"/>
    <lineage>
        <taxon>Bacteria</taxon>
        <taxon>Candidatus Amesiibacteriota</taxon>
    </lineage>
</organism>
<keyword evidence="2" id="KW-1003">Cell membrane</keyword>
<feature type="transmembrane region" description="Helical" evidence="8">
    <location>
        <begin position="354"/>
        <end position="374"/>
    </location>
</feature>
<dbReference type="GO" id="GO:0005886">
    <property type="term" value="C:plasma membrane"/>
    <property type="evidence" value="ECO:0007669"/>
    <property type="project" value="UniProtKB-SubCell"/>
</dbReference>
<reference evidence="10 11" key="1">
    <citation type="journal article" date="2016" name="Nat. Commun.">
        <title>Thousands of microbial genomes shed light on interconnected biogeochemical processes in an aquifer system.</title>
        <authorList>
            <person name="Anantharaman K."/>
            <person name="Brown C.T."/>
            <person name="Hug L.A."/>
            <person name="Sharon I."/>
            <person name="Castelle C.J."/>
            <person name="Probst A.J."/>
            <person name="Thomas B.C."/>
            <person name="Singh A."/>
            <person name="Wilkins M.J."/>
            <person name="Karaoz U."/>
            <person name="Brodie E.L."/>
            <person name="Williams K.H."/>
            <person name="Hubbard S.S."/>
            <person name="Banfield J.F."/>
        </authorList>
    </citation>
    <scope>NUCLEOTIDE SEQUENCE [LARGE SCALE GENOMIC DNA]</scope>
</reference>
<protein>
    <recommendedName>
        <fullName evidence="9">ArnT-like N-terminal domain-containing protein</fullName>
    </recommendedName>
</protein>
<keyword evidence="6 8" id="KW-1133">Transmembrane helix</keyword>
<evidence type="ECO:0000256" key="3">
    <source>
        <dbReference type="ARBA" id="ARBA00022676"/>
    </source>
</evidence>
<evidence type="ECO:0000256" key="1">
    <source>
        <dbReference type="ARBA" id="ARBA00004651"/>
    </source>
</evidence>
<dbReference type="AlphaFoldDB" id="A0A1F5A1L1"/>
<dbReference type="GO" id="GO:0006493">
    <property type="term" value="P:protein O-linked glycosylation"/>
    <property type="evidence" value="ECO:0007669"/>
    <property type="project" value="InterPro"/>
</dbReference>
<feature type="transmembrane region" description="Helical" evidence="8">
    <location>
        <begin position="268"/>
        <end position="287"/>
    </location>
</feature>
<feature type="transmembrane region" description="Helical" evidence="8">
    <location>
        <begin position="218"/>
        <end position="236"/>
    </location>
</feature>
<evidence type="ECO:0000313" key="10">
    <source>
        <dbReference type="EMBL" id="OGD12451.1"/>
    </source>
</evidence>
<dbReference type="Pfam" id="PF02366">
    <property type="entry name" value="PMT"/>
    <property type="match status" value="1"/>
</dbReference>
<dbReference type="GO" id="GO:0000030">
    <property type="term" value="F:mannosyltransferase activity"/>
    <property type="evidence" value="ECO:0007669"/>
    <property type="project" value="InterPro"/>
</dbReference>